<dbReference type="InterPro" id="IPR029063">
    <property type="entry name" value="SAM-dependent_MTases_sf"/>
</dbReference>
<evidence type="ECO:0000259" key="4">
    <source>
        <dbReference type="Pfam" id="PF10672"/>
    </source>
</evidence>
<dbReference type="GO" id="GO:0008168">
    <property type="term" value="F:methyltransferase activity"/>
    <property type="evidence" value="ECO:0007669"/>
    <property type="project" value="UniProtKB-KW"/>
</dbReference>
<name>A0A328C7J6_9DELT</name>
<dbReference type="PANTHER" id="PTHR43042">
    <property type="entry name" value="SAM-DEPENDENT METHYLTRANSFERASE"/>
    <property type="match status" value="1"/>
</dbReference>
<sequence>MGQELKFRVPLEGEEQSTTARAYVQRAWPQGSAKEVEELFAQGAVKVDGASLFKPDQVLPYEAEVEVEVGAGEEVYGLPEAEALLWGDGWVVVEKPVGLKGSIDPEDPMDPVLFLADMLGIAREGFTPVWEAPAGAGGPWLLATGQARAEALAGALAAGDVQSTWVAIVRRPLHATGVWEAEGAKVSYAVTMTWEGIAEVQLSVAFEKAPERGIYEGVLEALAQGGYPALGDVARGGFAVDGGVRLRLGALYGGEDFANSWPSLRSWRPSIPVCPTPQAFQKGVKSTSQVRKLEVSARSLEFLEAGKHPWVLRDKHTGSIEGMEPGAPVRLVGPRGPSGVYAVVDGTGEVVARYWGNEAEAAQKIDEEIALRVDEAVAKRGELYREIGSTDVFRVVHGEADGLPGVLVDQLGPAMRVTLTARCGEGLAPAVYEALGAHDPDVMILAVEHVRDVREAEGKLPQAQVVRRGGGYLKAGGRLVVKESGLKYWAEPWEGIDVGFFADQRANRLEAERRARPGQRWLNLFCHTGAFSVALARAGAKTVNVDLSKRYLRWLDENLELNGFGLEGHQNEAVDARDYLRRAVDDGEVFDGIIVDPPTAAAGSGAFWSVRKDYQALLAECFEALKPGGSMLVCRNDRKRSVGLRELVRAAAADAGRKLSEWKEAGPGPDYPQLKGFVEGDSFEGIWVRST</sequence>
<evidence type="ECO:0000313" key="5">
    <source>
        <dbReference type="EMBL" id="RAL23915.1"/>
    </source>
</evidence>
<accession>A0A328C7J6</accession>
<dbReference type="GO" id="GO:0032259">
    <property type="term" value="P:methylation"/>
    <property type="evidence" value="ECO:0007669"/>
    <property type="project" value="UniProtKB-KW"/>
</dbReference>
<feature type="domain" description="S-adenosylmethionine-dependent methyltransferase" evidence="4">
    <location>
        <begin position="482"/>
        <end position="654"/>
    </location>
</feature>
<organism evidence="5 6">
    <name type="scientific">Lujinxingia litoralis</name>
    <dbReference type="NCBI Taxonomy" id="2211119"/>
    <lineage>
        <taxon>Bacteria</taxon>
        <taxon>Deltaproteobacteria</taxon>
        <taxon>Bradymonadales</taxon>
        <taxon>Lujinxingiaceae</taxon>
        <taxon>Lujinxingia</taxon>
    </lineage>
</organism>
<dbReference type="SUPFAM" id="SSF53335">
    <property type="entry name" value="S-adenosyl-L-methionine-dependent methyltransferases"/>
    <property type="match status" value="1"/>
</dbReference>
<dbReference type="AlphaFoldDB" id="A0A328C7J6"/>
<dbReference type="EMBL" id="QHKO01000002">
    <property type="protein sequence ID" value="RAL23915.1"/>
    <property type="molecule type" value="Genomic_DNA"/>
</dbReference>
<comment type="caution">
    <text evidence="5">The sequence shown here is derived from an EMBL/GenBank/DDBJ whole genome shotgun (WGS) entry which is preliminary data.</text>
</comment>
<dbReference type="OrthoDB" id="9805492at2"/>
<gene>
    <name evidence="5" type="ORF">DL240_07140</name>
</gene>
<protein>
    <recommendedName>
        <fullName evidence="4">S-adenosylmethionine-dependent methyltransferase domain-containing protein</fullName>
    </recommendedName>
</protein>
<keyword evidence="2" id="KW-0808">Transferase</keyword>
<dbReference type="Pfam" id="PF10672">
    <property type="entry name" value="Methyltrans_SAM"/>
    <property type="match status" value="1"/>
</dbReference>
<evidence type="ECO:0000256" key="1">
    <source>
        <dbReference type="ARBA" id="ARBA00022603"/>
    </source>
</evidence>
<dbReference type="Proteomes" id="UP000249169">
    <property type="component" value="Unassembled WGS sequence"/>
</dbReference>
<proteinExistence type="predicted"/>
<dbReference type="RefSeq" id="WP_111729169.1">
    <property type="nucleotide sequence ID" value="NZ_QHKO01000002.1"/>
</dbReference>
<dbReference type="CDD" id="cd02440">
    <property type="entry name" value="AdoMet_MTases"/>
    <property type="match status" value="1"/>
</dbReference>
<keyword evidence="1" id="KW-0489">Methyltransferase</keyword>
<keyword evidence="6" id="KW-1185">Reference proteome</keyword>
<evidence type="ECO:0000256" key="3">
    <source>
        <dbReference type="ARBA" id="ARBA00022691"/>
    </source>
</evidence>
<reference evidence="5 6" key="1">
    <citation type="submission" date="2018-05" db="EMBL/GenBank/DDBJ databases">
        <title>Lujinxingia marina gen. nov. sp. nov., a new facultative anaerobic member of the class Deltaproteobacteria, and proposal of Lujinxingaceae fam. nov.</title>
        <authorList>
            <person name="Li C.-M."/>
        </authorList>
    </citation>
    <scope>NUCLEOTIDE SEQUENCE [LARGE SCALE GENOMIC DNA]</scope>
    <source>
        <strain evidence="5 6">B210</strain>
    </source>
</reference>
<evidence type="ECO:0000313" key="6">
    <source>
        <dbReference type="Proteomes" id="UP000249169"/>
    </source>
</evidence>
<keyword evidence="3" id="KW-0949">S-adenosyl-L-methionine</keyword>
<dbReference type="Gene3D" id="3.40.50.150">
    <property type="entry name" value="Vaccinia Virus protein VP39"/>
    <property type="match status" value="1"/>
</dbReference>
<dbReference type="Gene3D" id="3.30.750.80">
    <property type="entry name" value="RNA methyltransferase domain (HRMD) like"/>
    <property type="match status" value="1"/>
</dbReference>
<dbReference type="InterPro" id="IPR019614">
    <property type="entry name" value="SAM-dep_methyl-trfase"/>
</dbReference>
<evidence type="ECO:0000256" key="2">
    <source>
        <dbReference type="ARBA" id="ARBA00022679"/>
    </source>
</evidence>
<dbReference type="PANTHER" id="PTHR43042:SF3">
    <property type="entry name" value="RIBOSOMAL RNA LARGE SUBUNIT METHYLTRANSFERASE YWBD-RELATED"/>
    <property type="match status" value="1"/>
</dbReference>